<evidence type="ECO:0000313" key="4">
    <source>
        <dbReference type="Proteomes" id="UP000801492"/>
    </source>
</evidence>
<accession>A0A8K0CZ22</accession>
<dbReference type="InterPro" id="IPR029526">
    <property type="entry name" value="PGBD"/>
</dbReference>
<comment type="caution">
    <text evidence="3">The sequence shown here is derived from an EMBL/GenBank/DDBJ whole genome shotgun (WGS) entry which is preliminary data.</text>
</comment>
<feature type="domain" description="PiggyBac transposable element-derived protein" evidence="2">
    <location>
        <begin position="1"/>
        <end position="135"/>
    </location>
</feature>
<reference evidence="3" key="1">
    <citation type="submission" date="2019-08" db="EMBL/GenBank/DDBJ databases">
        <title>The genome of the North American firefly Photinus pyralis.</title>
        <authorList>
            <consortium name="Photinus pyralis genome working group"/>
            <person name="Fallon T.R."/>
            <person name="Sander Lower S.E."/>
            <person name="Weng J.-K."/>
        </authorList>
    </citation>
    <scope>NUCLEOTIDE SEQUENCE</scope>
    <source>
        <strain evidence="3">TRF0915ILg1</strain>
        <tissue evidence="3">Whole body</tissue>
    </source>
</reference>
<name>A0A8K0CZ22_IGNLU</name>
<dbReference type="Proteomes" id="UP000801492">
    <property type="component" value="Unassembled WGS sequence"/>
</dbReference>
<dbReference type="EMBL" id="VTPC01006288">
    <property type="protein sequence ID" value="KAF2895054.1"/>
    <property type="molecule type" value="Genomic_DNA"/>
</dbReference>
<keyword evidence="4" id="KW-1185">Reference proteome</keyword>
<evidence type="ECO:0000313" key="3">
    <source>
        <dbReference type="EMBL" id="KAF2895054.1"/>
    </source>
</evidence>
<dbReference type="AlphaFoldDB" id="A0A8K0CZ22"/>
<protein>
    <recommendedName>
        <fullName evidence="2">PiggyBac transposable element-derived protein domain-containing protein</fullName>
    </recommendedName>
</protein>
<dbReference type="OrthoDB" id="6740508at2759"/>
<proteinExistence type="predicted"/>
<feature type="non-terminal residue" evidence="3">
    <location>
        <position position="1"/>
    </location>
</feature>
<evidence type="ECO:0000259" key="2">
    <source>
        <dbReference type="Pfam" id="PF13843"/>
    </source>
</evidence>
<organism evidence="3 4">
    <name type="scientific">Ignelater luminosus</name>
    <name type="common">Cucubano</name>
    <name type="synonym">Pyrophorus luminosus</name>
    <dbReference type="NCBI Taxonomy" id="2038154"/>
    <lineage>
        <taxon>Eukaryota</taxon>
        <taxon>Metazoa</taxon>
        <taxon>Ecdysozoa</taxon>
        <taxon>Arthropoda</taxon>
        <taxon>Hexapoda</taxon>
        <taxon>Insecta</taxon>
        <taxon>Pterygota</taxon>
        <taxon>Neoptera</taxon>
        <taxon>Endopterygota</taxon>
        <taxon>Coleoptera</taxon>
        <taxon>Polyphaga</taxon>
        <taxon>Elateriformia</taxon>
        <taxon>Elateroidea</taxon>
        <taxon>Elateridae</taxon>
        <taxon>Agrypninae</taxon>
        <taxon>Pyrophorini</taxon>
        <taxon>Ignelater</taxon>
    </lineage>
</organism>
<gene>
    <name evidence="3" type="ORF">ILUMI_11120</name>
</gene>
<evidence type="ECO:0000256" key="1">
    <source>
        <dbReference type="SAM" id="MobiDB-lite"/>
    </source>
</evidence>
<feature type="region of interest" description="Disordered" evidence="1">
    <location>
        <begin position="143"/>
        <end position="176"/>
    </location>
</feature>
<dbReference type="Pfam" id="PF13843">
    <property type="entry name" value="DDE_Tnp_1_7"/>
    <property type="match status" value="1"/>
</dbReference>
<dbReference type="PANTHER" id="PTHR46599">
    <property type="entry name" value="PIGGYBAC TRANSPOSABLE ELEMENT-DERIVED PROTEIN 4"/>
    <property type="match status" value="1"/>
</dbReference>
<dbReference type="PANTHER" id="PTHR46599:SF3">
    <property type="entry name" value="PIGGYBAC TRANSPOSABLE ELEMENT-DERIVED PROTEIN 4"/>
    <property type="match status" value="1"/>
</dbReference>
<sequence length="215" mass="24643">MSYKRYCQIKKYLHSTDNKAFARETHPSPKLYKIWDVYEYLNAKFKALYDLERDVTINDSLLFYKGRLGWVQYIPNERAIFGTKTISCVNHLPGIWHNMIYTGKDTKLCERYEDLPVSLRIVMTLVTLLLQKGYCQTTISKGSNSGSYGKISKGGPSTRSNPLRLSGRHFPDVVPPTEKKTNPTMVWLYAARERISPERRSGGDQSYGTAVLESV</sequence>